<keyword evidence="1" id="KW-0479">Metal-binding</keyword>
<dbReference type="OrthoDB" id="9806940at2"/>
<dbReference type="AlphaFoldDB" id="A0A2Y9B8A8"/>
<evidence type="ECO:0000313" key="6">
    <source>
        <dbReference type="Proteomes" id="UP000245845"/>
    </source>
</evidence>
<accession>A0A2Y9B8A8</accession>
<dbReference type="Pfam" id="PF08240">
    <property type="entry name" value="ADH_N"/>
    <property type="match status" value="1"/>
</dbReference>
<dbReference type="GO" id="GO:0016491">
    <property type="term" value="F:oxidoreductase activity"/>
    <property type="evidence" value="ECO:0007669"/>
    <property type="project" value="UniProtKB-KW"/>
</dbReference>
<dbReference type="GO" id="GO:0046872">
    <property type="term" value="F:metal ion binding"/>
    <property type="evidence" value="ECO:0007669"/>
    <property type="project" value="UniProtKB-KW"/>
</dbReference>
<dbReference type="Gene3D" id="3.40.50.720">
    <property type="entry name" value="NAD(P)-binding Rossmann-like Domain"/>
    <property type="match status" value="1"/>
</dbReference>
<dbReference type="InterPro" id="IPR013149">
    <property type="entry name" value="ADH-like_C"/>
</dbReference>
<sequence length="354" mass="38493">MKGNMKALVSYAPYDNRLEETGIPSAGPGELVLKVLGCGICAGDVKSYHGGIRIWGTSEENRYIEAPVTGGHEFFGEVAEAGEGMGEYKTGDRVCAEQIAPCGECDFCRQGKYWMCTGSAVYGFKQHIQGGFAEYIKLHKNSIIHRIPDTFTNEQAVLIEPIACGMHAVELADIRHDDVVVIAGLGAIGTSMVNLARLCLPKMVIGIDIKEFRLDMGRKYGADYVLNPAECNVAEEIHRLTGGDGCDVYIEASGSPRSVSQGLESLKNHGRYVQMGVFAEEVKADWNVIGDGKELSIRGSHLSALTFHSVIEGIESGLIKTDGLISHSFELKDWEKAFRTAEEEPAAMKVMLVP</sequence>
<dbReference type="Pfam" id="PF00107">
    <property type="entry name" value="ADH_zinc_N"/>
    <property type="match status" value="1"/>
</dbReference>
<gene>
    <name evidence="5" type="ORF">A8806_10167</name>
</gene>
<keyword evidence="6" id="KW-1185">Reference proteome</keyword>
<dbReference type="InterPro" id="IPR011032">
    <property type="entry name" value="GroES-like_sf"/>
</dbReference>
<dbReference type="EMBL" id="QGDL01000001">
    <property type="protein sequence ID" value="PWJ31781.1"/>
    <property type="molecule type" value="Genomic_DNA"/>
</dbReference>
<dbReference type="InterPro" id="IPR036291">
    <property type="entry name" value="NAD(P)-bd_dom_sf"/>
</dbReference>
<dbReference type="RefSeq" id="WP_109729179.1">
    <property type="nucleotide sequence ID" value="NZ_BAAACK010000007.1"/>
</dbReference>
<dbReference type="Proteomes" id="UP000245845">
    <property type="component" value="Unassembled WGS sequence"/>
</dbReference>
<dbReference type="Gene3D" id="3.90.180.10">
    <property type="entry name" value="Medium-chain alcohol dehydrogenases, catalytic domain"/>
    <property type="match status" value="1"/>
</dbReference>
<dbReference type="InterPro" id="IPR013154">
    <property type="entry name" value="ADH-like_N"/>
</dbReference>
<reference evidence="5 6" key="1">
    <citation type="submission" date="2018-05" db="EMBL/GenBank/DDBJ databases">
        <title>The Hungate 1000. A catalogue of reference genomes from the rumen microbiome.</title>
        <authorList>
            <person name="Kelly W."/>
        </authorList>
    </citation>
    <scope>NUCLEOTIDE SEQUENCE [LARGE SCALE GENOMIC DNA]</scope>
    <source>
        <strain evidence="5 6">NLAE-zl-C242</strain>
    </source>
</reference>
<feature type="domain" description="Enoyl reductase (ER)" evidence="4">
    <location>
        <begin position="15"/>
        <end position="352"/>
    </location>
</feature>
<dbReference type="PANTHER" id="PTHR43401">
    <property type="entry name" value="L-THREONINE 3-DEHYDROGENASE"/>
    <property type="match status" value="1"/>
</dbReference>
<evidence type="ECO:0000313" key="5">
    <source>
        <dbReference type="EMBL" id="PWJ31781.1"/>
    </source>
</evidence>
<dbReference type="InterPro" id="IPR050129">
    <property type="entry name" value="Zn_alcohol_dh"/>
</dbReference>
<evidence type="ECO:0000259" key="4">
    <source>
        <dbReference type="SMART" id="SM00829"/>
    </source>
</evidence>
<protein>
    <submittedName>
        <fullName evidence="5">2-desacetyl-2-hydroxyethyl bacteriochlorophyllide A dehydrogenase</fullName>
    </submittedName>
</protein>
<organism evidence="5 6">
    <name type="scientific">Faecalicatena orotica</name>
    <dbReference type="NCBI Taxonomy" id="1544"/>
    <lineage>
        <taxon>Bacteria</taxon>
        <taxon>Bacillati</taxon>
        <taxon>Bacillota</taxon>
        <taxon>Clostridia</taxon>
        <taxon>Lachnospirales</taxon>
        <taxon>Lachnospiraceae</taxon>
        <taxon>Faecalicatena</taxon>
    </lineage>
</organism>
<name>A0A2Y9B8A8_9FIRM</name>
<comment type="caution">
    <text evidence="5">The sequence shown here is derived from an EMBL/GenBank/DDBJ whole genome shotgun (WGS) entry which is preliminary data.</text>
</comment>
<keyword evidence="2" id="KW-0862">Zinc</keyword>
<evidence type="ECO:0000256" key="1">
    <source>
        <dbReference type="ARBA" id="ARBA00022723"/>
    </source>
</evidence>
<dbReference type="SUPFAM" id="SSF51735">
    <property type="entry name" value="NAD(P)-binding Rossmann-fold domains"/>
    <property type="match status" value="1"/>
</dbReference>
<dbReference type="PANTHER" id="PTHR43401:SF2">
    <property type="entry name" value="L-THREONINE 3-DEHYDROGENASE"/>
    <property type="match status" value="1"/>
</dbReference>
<proteinExistence type="predicted"/>
<evidence type="ECO:0000256" key="2">
    <source>
        <dbReference type="ARBA" id="ARBA00022833"/>
    </source>
</evidence>
<dbReference type="SUPFAM" id="SSF50129">
    <property type="entry name" value="GroES-like"/>
    <property type="match status" value="1"/>
</dbReference>
<dbReference type="SMART" id="SM00829">
    <property type="entry name" value="PKS_ER"/>
    <property type="match status" value="1"/>
</dbReference>
<dbReference type="InterPro" id="IPR020843">
    <property type="entry name" value="ER"/>
</dbReference>
<evidence type="ECO:0000256" key="3">
    <source>
        <dbReference type="ARBA" id="ARBA00023002"/>
    </source>
</evidence>
<keyword evidence="3" id="KW-0560">Oxidoreductase</keyword>